<gene>
    <name evidence="4" type="ORF">N5910_08800</name>
    <name evidence="3" type="ORF">U2150_00765</name>
</gene>
<keyword evidence="5" id="KW-1185">Reference proteome</keyword>
<reference evidence="3 5" key="2">
    <citation type="submission" date="2023-12" db="EMBL/GenBank/DDBJ databases">
        <title>Phenotypic and Genomic Characterization of Methanothermobacter wolfeii Strain BSEL, a CO2-Capturing Archaeon with Minimal Nutrient Requirements.</title>
        <authorList>
            <person name="Ale Enriquez F."/>
            <person name="Ahring B.K."/>
        </authorList>
    </citation>
    <scope>NUCLEOTIDE SEQUENCE [LARGE SCALE GENOMIC DNA]</scope>
    <source>
        <strain evidence="3 5">BSEL-1</strain>
    </source>
</reference>
<reference evidence="4" key="1">
    <citation type="submission" date="2022-09" db="EMBL/GenBank/DDBJ databases">
        <title>Characterization of three MwoI isoschizomers from sequenced genome and metagenomes.</title>
        <authorList>
            <person name="Fomenkov A."/>
            <person name="Xu S.Y."/>
            <person name="Roberts R.J."/>
        </authorList>
    </citation>
    <scope>NUCLEOTIDE SEQUENCE</scope>
    <source>
        <strain evidence="4">DSM 2970</strain>
    </source>
</reference>
<keyword evidence="2" id="KW-1133">Transmembrane helix</keyword>
<dbReference type="RefSeq" id="WP_074359552.1">
    <property type="nucleotide sequence ID" value="NZ_CP104550.1"/>
</dbReference>
<dbReference type="EMBL" id="JAXUHJ010000003">
    <property type="protein sequence ID" value="MEJ8542034.1"/>
    <property type="molecule type" value="Genomic_DNA"/>
</dbReference>
<evidence type="ECO:0000313" key="5">
    <source>
        <dbReference type="Proteomes" id="UP001369247"/>
    </source>
</evidence>
<dbReference type="Proteomes" id="UP001065373">
    <property type="component" value="Chromosome"/>
</dbReference>
<dbReference type="Proteomes" id="UP001369247">
    <property type="component" value="Unassembled WGS sequence"/>
</dbReference>
<name>A0A9E7RUH3_METWO</name>
<dbReference type="EMBL" id="CP104550">
    <property type="protein sequence ID" value="UXH31617.1"/>
    <property type="molecule type" value="Genomic_DNA"/>
</dbReference>
<protein>
    <submittedName>
        <fullName evidence="4">Uncharacterized protein</fullName>
    </submittedName>
</protein>
<accession>A0A9E7RUH3</accession>
<sequence length="164" mass="17839">MVDEGTDNGKKKETKFDEFRLLLSRFRDEITDAESEEHFPVNLIIRYRKDIIRYSSMVLGALLIMAGVISIIGSSDRVVDNVVSGENTVIAAFLILTGLLLLGLSLVHSLLNGTFIDRFYREVRDAEAGDNDDGKEARSDDSGDGTVPGDAGQAGNGEAGDKDK</sequence>
<dbReference type="KEGG" id="mwo:MWSIV6_1702"/>
<evidence type="ECO:0000256" key="2">
    <source>
        <dbReference type="SAM" id="Phobius"/>
    </source>
</evidence>
<feature type="region of interest" description="Disordered" evidence="1">
    <location>
        <begin position="127"/>
        <end position="164"/>
    </location>
</feature>
<organism evidence="4">
    <name type="scientific">Methanothermobacter wolfeii</name>
    <name type="common">Methanobacterium wolfei</name>
    <dbReference type="NCBI Taxonomy" id="145261"/>
    <lineage>
        <taxon>Archaea</taxon>
        <taxon>Methanobacteriati</taxon>
        <taxon>Methanobacteriota</taxon>
        <taxon>Methanomada group</taxon>
        <taxon>Methanobacteria</taxon>
        <taxon>Methanobacteriales</taxon>
        <taxon>Methanobacteriaceae</taxon>
        <taxon>Methanothermobacter</taxon>
    </lineage>
</organism>
<evidence type="ECO:0000256" key="1">
    <source>
        <dbReference type="SAM" id="MobiDB-lite"/>
    </source>
</evidence>
<dbReference type="GeneID" id="58979362"/>
<feature type="transmembrane region" description="Helical" evidence="2">
    <location>
        <begin position="51"/>
        <end position="73"/>
    </location>
</feature>
<keyword evidence="2" id="KW-0472">Membrane</keyword>
<evidence type="ECO:0000313" key="3">
    <source>
        <dbReference type="EMBL" id="MEJ8542034.1"/>
    </source>
</evidence>
<feature type="compositionally biased region" description="Basic and acidic residues" evidence="1">
    <location>
        <begin position="127"/>
        <end position="141"/>
    </location>
</feature>
<evidence type="ECO:0000313" key="4">
    <source>
        <dbReference type="EMBL" id="UXH31617.1"/>
    </source>
</evidence>
<dbReference type="GeneID" id="75107346"/>
<feature type="transmembrane region" description="Helical" evidence="2">
    <location>
        <begin position="89"/>
        <end position="111"/>
    </location>
</feature>
<keyword evidence="2" id="KW-0812">Transmembrane</keyword>
<dbReference type="AlphaFoldDB" id="A0A9E7RUH3"/>
<proteinExistence type="predicted"/>